<reference evidence="9 10" key="1">
    <citation type="submission" date="2016-10" db="EMBL/GenBank/DDBJ databases">
        <authorList>
            <person name="de Groot N.N."/>
        </authorList>
    </citation>
    <scope>NUCLEOTIDE SEQUENCE [LARGE SCALE GENOMIC DNA]</scope>
    <source>
        <strain evidence="9 10">DSM 22012</strain>
    </source>
</reference>
<organism evidence="9 10">
    <name type="scientific">Marinobacterium lutimaris</name>
    <dbReference type="NCBI Taxonomy" id="568106"/>
    <lineage>
        <taxon>Bacteria</taxon>
        <taxon>Pseudomonadati</taxon>
        <taxon>Pseudomonadota</taxon>
        <taxon>Gammaproteobacteria</taxon>
        <taxon>Oceanospirillales</taxon>
        <taxon>Oceanospirillaceae</taxon>
        <taxon>Marinobacterium</taxon>
    </lineage>
</organism>
<dbReference type="RefSeq" id="WP_104003896.1">
    <property type="nucleotide sequence ID" value="NZ_FNVQ01000003.1"/>
</dbReference>
<evidence type="ECO:0000256" key="2">
    <source>
        <dbReference type="ARBA" id="ARBA00022448"/>
    </source>
</evidence>
<evidence type="ECO:0000256" key="1">
    <source>
        <dbReference type="ARBA" id="ARBA00004651"/>
    </source>
</evidence>
<dbReference type="OrthoDB" id="2877624at2"/>
<name>A0A1H6BYR4_9GAMM</name>
<protein>
    <recommendedName>
        <fullName evidence="7">TRAP transporter small permease protein</fullName>
    </recommendedName>
</protein>
<dbReference type="InterPro" id="IPR055348">
    <property type="entry name" value="DctQ"/>
</dbReference>
<gene>
    <name evidence="9" type="ORF">SAMN05444390_10322</name>
</gene>
<evidence type="ECO:0000256" key="3">
    <source>
        <dbReference type="ARBA" id="ARBA00022475"/>
    </source>
</evidence>
<keyword evidence="10" id="KW-1185">Reference proteome</keyword>
<comment type="subcellular location">
    <subcellularLocation>
        <location evidence="7">Cell inner membrane</location>
        <topology evidence="7">Multi-pass membrane protein</topology>
    </subcellularLocation>
    <subcellularLocation>
        <location evidence="1">Cell membrane</location>
        <topology evidence="1">Multi-pass membrane protein</topology>
    </subcellularLocation>
</comment>
<keyword evidence="5 7" id="KW-1133">Transmembrane helix</keyword>
<comment type="function">
    <text evidence="7">Part of the tripartite ATP-independent periplasmic (TRAP) transport system.</text>
</comment>
<evidence type="ECO:0000256" key="7">
    <source>
        <dbReference type="RuleBase" id="RU369079"/>
    </source>
</evidence>
<dbReference type="EMBL" id="FNVQ01000003">
    <property type="protein sequence ID" value="SEG65840.1"/>
    <property type="molecule type" value="Genomic_DNA"/>
</dbReference>
<feature type="transmembrane region" description="Helical" evidence="7">
    <location>
        <begin position="87"/>
        <end position="109"/>
    </location>
</feature>
<feature type="transmembrane region" description="Helical" evidence="7">
    <location>
        <begin position="40"/>
        <end position="61"/>
    </location>
</feature>
<dbReference type="GO" id="GO:0005886">
    <property type="term" value="C:plasma membrane"/>
    <property type="evidence" value="ECO:0007669"/>
    <property type="project" value="UniProtKB-SubCell"/>
</dbReference>
<comment type="similarity">
    <text evidence="7">Belongs to the TRAP transporter small permease family.</text>
</comment>
<accession>A0A1H6BYR4</accession>
<evidence type="ECO:0000313" key="9">
    <source>
        <dbReference type="EMBL" id="SEG65840.1"/>
    </source>
</evidence>
<dbReference type="AlphaFoldDB" id="A0A1H6BYR4"/>
<feature type="domain" description="Tripartite ATP-independent periplasmic transporters DctQ component" evidence="8">
    <location>
        <begin position="24"/>
        <end position="144"/>
    </location>
</feature>
<feature type="transmembrane region" description="Helical" evidence="7">
    <location>
        <begin position="129"/>
        <end position="150"/>
    </location>
</feature>
<evidence type="ECO:0000313" key="10">
    <source>
        <dbReference type="Proteomes" id="UP000236745"/>
    </source>
</evidence>
<dbReference type="Proteomes" id="UP000236745">
    <property type="component" value="Unassembled WGS sequence"/>
</dbReference>
<dbReference type="GO" id="GO:0022857">
    <property type="term" value="F:transmembrane transporter activity"/>
    <property type="evidence" value="ECO:0007669"/>
    <property type="project" value="UniProtKB-UniRule"/>
</dbReference>
<keyword evidence="7" id="KW-0997">Cell inner membrane</keyword>
<sequence length="158" mass="18107">MPFSVLKLLERLCSHVAVLAALLMALIIVVDVIGRNIFNFSLGFSYEVVSISLAVMFYSGLYHVHKTRSHVTIDLLDKYFFGGFGRFIFWMVYLIECTFFTALVVTVFMQSYESYKFGDVFLFLGVYKWKVVLGIAILALIAWISLLVAAPQRHLREE</sequence>
<proteinExistence type="inferred from homology"/>
<evidence type="ECO:0000256" key="6">
    <source>
        <dbReference type="ARBA" id="ARBA00023136"/>
    </source>
</evidence>
<keyword evidence="2 7" id="KW-0813">Transport</keyword>
<evidence type="ECO:0000256" key="4">
    <source>
        <dbReference type="ARBA" id="ARBA00022692"/>
    </source>
</evidence>
<keyword evidence="3" id="KW-1003">Cell membrane</keyword>
<dbReference type="Pfam" id="PF04290">
    <property type="entry name" value="DctQ"/>
    <property type="match status" value="1"/>
</dbReference>
<evidence type="ECO:0000259" key="8">
    <source>
        <dbReference type="Pfam" id="PF04290"/>
    </source>
</evidence>
<feature type="transmembrane region" description="Helical" evidence="7">
    <location>
        <begin position="12"/>
        <end position="34"/>
    </location>
</feature>
<keyword evidence="4 7" id="KW-0812">Transmembrane</keyword>
<evidence type="ECO:0000256" key="5">
    <source>
        <dbReference type="ARBA" id="ARBA00022989"/>
    </source>
</evidence>
<comment type="subunit">
    <text evidence="7">The complex comprises the extracytoplasmic solute receptor protein and the two transmembrane proteins.</text>
</comment>
<keyword evidence="6 7" id="KW-0472">Membrane</keyword>